<dbReference type="FunFam" id="3.30.160.60:FF:000099">
    <property type="entry name" value="Zinc finger protein 79"/>
    <property type="match status" value="1"/>
</dbReference>
<dbReference type="GO" id="GO:0005634">
    <property type="term" value="C:nucleus"/>
    <property type="evidence" value="ECO:0007669"/>
    <property type="project" value="UniProtKB-SubCell"/>
</dbReference>
<feature type="domain" description="C2H2-type" evidence="12">
    <location>
        <begin position="271"/>
        <end position="299"/>
    </location>
</feature>
<keyword evidence="2" id="KW-1017">Isopeptide bond</keyword>
<evidence type="ECO:0000256" key="7">
    <source>
        <dbReference type="ARBA" id="ARBA00023015"/>
    </source>
</evidence>
<reference evidence="13" key="3">
    <citation type="submission" date="2025-09" db="UniProtKB">
        <authorList>
            <consortium name="Ensembl"/>
        </authorList>
    </citation>
    <scope>IDENTIFICATION</scope>
</reference>
<feature type="domain" description="C2H2-type" evidence="12">
    <location>
        <begin position="159"/>
        <end position="186"/>
    </location>
</feature>
<dbReference type="PROSITE" id="PS00028">
    <property type="entry name" value="ZINC_FINGER_C2H2_1"/>
    <property type="match status" value="4"/>
</dbReference>
<evidence type="ECO:0000313" key="13">
    <source>
        <dbReference type="Ensembl" id="ENSAMEP00000031948.1"/>
    </source>
</evidence>
<reference evidence="13" key="2">
    <citation type="submission" date="2025-08" db="UniProtKB">
        <authorList>
            <consortium name="Ensembl"/>
        </authorList>
    </citation>
    <scope>IDENTIFICATION</scope>
</reference>
<dbReference type="AlphaFoldDB" id="A0A7N5JY55"/>
<evidence type="ECO:0000256" key="11">
    <source>
        <dbReference type="SAM" id="MobiDB-lite"/>
    </source>
</evidence>
<feature type="domain" description="C2H2-type" evidence="12">
    <location>
        <begin position="131"/>
        <end position="158"/>
    </location>
</feature>
<evidence type="ECO:0000259" key="12">
    <source>
        <dbReference type="PROSITE" id="PS50157"/>
    </source>
</evidence>
<dbReference type="GO" id="GO:0008270">
    <property type="term" value="F:zinc ion binding"/>
    <property type="evidence" value="ECO:0007669"/>
    <property type="project" value="UniProtKB-KW"/>
</dbReference>
<keyword evidence="4" id="KW-0677">Repeat</keyword>
<dbReference type="PROSITE" id="PS50157">
    <property type="entry name" value="ZINC_FINGER_C2H2_2"/>
    <property type="match status" value="6"/>
</dbReference>
<dbReference type="GeneTree" id="ENSGT01150000286953"/>
<feature type="domain" description="C2H2-type" evidence="12">
    <location>
        <begin position="187"/>
        <end position="214"/>
    </location>
</feature>
<feature type="domain" description="C2H2-type" evidence="12">
    <location>
        <begin position="243"/>
        <end position="270"/>
    </location>
</feature>
<reference evidence="13 14" key="1">
    <citation type="journal article" date="2010" name="Nature">
        <title>The sequence and de novo assembly of the giant panda genome.</title>
        <authorList>
            <person name="Li R."/>
            <person name="Fan W."/>
            <person name="Tian G."/>
            <person name="Zhu H."/>
            <person name="He L."/>
            <person name="Cai J."/>
            <person name="Huang Q."/>
            <person name="Cai Q."/>
            <person name="Li B."/>
            <person name="Bai Y."/>
            <person name="Zhang Z."/>
            <person name="Zhang Y."/>
            <person name="Wang W."/>
            <person name="Li J."/>
            <person name="Wei F."/>
            <person name="Li H."/>
            <person name="Jian M."/>
            <person name="Li J."/>
            <person name="Zhang Z."/>
            <person name="Nielsen R."/>
            <person name="Li D."/>
            <person name="Gu W."/>
            <person name="Yang Z."/>
            <person name="Xuan Z."/>
            <person name="Ryder O.A."/>
            <person name="Leung F.C."/>
            <person name="Zhou Y."/>
            <person name="Cao J."/>
            <person name="Sun X."/>
            <person name="Fu Y."/>
            <person name="Fang X."/>
            <person name="Guo X."/>
            <person name="Wang B."/>
            <person name="Hou R."/>
            <person name="Shen F."/>
            <person name="Mu B."/>
            <person name="Ni P."/>
            <person name="Lin R."/>
            <person name="Qian W."/>
            <person name="Wang G."/>
            <person name="Yu C."/>
            <person name="Nie W."/>
            <person name="Wang J."/>
            <person name="Wu Z."/>
            <person name="Liang H."/>
            <person name="Min J."/>
            <person name="Wu Q."/>
            <person name="Cheng S."/>
            <person name="Ruan J."/>
            <person name="Wang M."/>
            <person name="Shi Z."/>
            <person name="Wen M."/>
            <person name="Liu B."/>
            <person name="Ren X."/>
            <person name="Zheng H."/>
            <person name="Dong D."/>
            <person name="Cook K."/>
            <person name="Shan G."/>
            <person name="Zhang H."/>
            <person name="Kosiol C."/>
            <person name="Xie X."/>
            <person name="Lu Z."/>
            <person name="Zheng H."/>
            <person name="Li Y."/>
            <person name="Steiner C.C."/>
            <person name="Lam T.T."/>
            <person name="Lin S."/>
            <person name="Zhang Q."/>
            <person name="Li G."/>
            <person name="Tian J."/>
            <person name="Gong T."/>
            <person name="Liu H."/>
            <person name="Zhang D."/>
            <person name="Fang L."/>
            <person name="Ye C."/>
            <person name="Zhang J."/>
            <person name="Hu W."/>
            <person name="Xu A."/>
            <person name="Ren Y."/>
            <person name="Zhang G."/>
            <person name="Bruford M.W."/>
            <person name="Li Q."/>
            <person name="Ma L."/>
            <person name="Guo Y."/>
            <person name="An N."/>
            <person name="Hu Y."/>
            <person name="Zheng Y."/>
            <person name="Shi Y."/>
            <person name="Li Z."/>
            <person name="Liu Q."/>
            <person name="Chen Y."/>
            <person name="Zhao J."/>
            <person name="Qu N."/>
            <person name="Zhao S."/>
            <person name="Tian F."/>
            <person name="Wang X."/>
            <person name="Wang H."/>
            <person name="Xu L."/>
            <person name="Liu X."/>
            <person name="Vinar T."/>
            <person name="Wang Y."/>
            <person name="Lam T.W."/>
            <person name="Yiu S.M."/>
            <person name="Liu S."/>
            <person name="Zhang H."/>
            <person name="Li D."/>
            <person name="Huang Y."/>
            <person name="Wang X."/>
            <person name="Yang G."/>
            <person name="Jiang Z."/>
            <person name="Wang J."/>
            <person name="Qin N."/>
            <person name="Li L."/>
            <person name="Li J."/>
            <person name="Bolund L."/>
            <person name="Kristiansen K."/>
            <person name="Wong G.K."/>
            <person name="Olson M."/>
            <person name="Zhang X."/>
            <person name="Li S."/>
            <person name="Yang H."/>
            <person name="Wang J."/>
            <person name="Wang J."/>
        </authorList>
    </citation>
    <scope>NUCLEOTIDE SEQUENCE [LARGE SCALE GENOMIC DNA]</scope>
</reference>
<proteinExistence type="predicted"/>
<evidence type="ECO:0000256" key="3">
    <source>
        <dbReference type="ARBA" id="ARBA00022723"/>
    </source>
</evidence>
<sequence length="313" mass="36106">SLSICGNSCFVRTQISKYLPVVFLSHLPALFEGCSPHRLLTEEDFSVSTLGEAREQERPPEEQGGHIRTGTLPYKETLPGKVNPECDDLGTGKNLCTNDLQEQVSPGDALLQCESHRSRRDPLIYRGKKSYKCKECGKEFINNHFLLQHQWIHSRVKPYKCKKCGKAFLRKADLTGHYRIHIKKKLYECIECEKAFSRRSHLTEHQRVHTGEKPFVCIQCRKSFSRRSHLTEHQRIHSGEKPYVCSECGKAFARHSDFVRHNRTHTGEKPFECKECGKAFGNSFSVTRHMRKNFFGKGNSMYQDPEAGNNWPY</sequence>
<organism evidence="13 14">
    <name type="scientific">Ailuropoda melanoleuca</name>
    <name type="common">Giant panda</name>
    <dbReference type="NCBI Taxonomy" id="9646"/>
    <lineage>
        <taxon>Eukaryota</taxon>
        <taxon>Metazoa</taxon>
        <taxon>Chordata</taxon>
        <taxon>Craniata</taxon>
        <taxon>Vertebrata</taxon>
        <taxon>Euteleostomi</taxon>
        <taxon>Mammalia</taxon>
        <taxon>Eutheria</taxon>
        <taxon>Laurasiatheria</taxon>
        <taxon>Carnivora</taxon>
        <taxon>Caniformia</taxon>
        <taxon>Ursidae</taxon>
        <taxon>Ailuropoda</taxon>
    </lineage>
</organism>
<dbReference type="Gene3D" id="3.30.160.60">
    <property type="entry name" value="Classic Zinc Finger"/>
    <property type="match status" value="6"/>
</dbReference>
<evidence type="ECO:0000256" key="4">
    <source>
        <dbReference type="ARBA" id="ARBA00022737"/>
    </source>
</evidence>
<dbReference type="Pfam" id="PF00096">
    <property type="entry name" value="zf-C2H2"/>
    <property type="match status" value="6"/>
</dbReference>
<dbReference type="FunFam" id="3.30.160.60:FF:000062">
    <property type="entry name" value="RB-associated KRAB zinc finger protein-like"/>
    <property type="match status" value="1"/>
</dbReference>
<evidence type="ECO:0000256" key="1">
    <source>
        <dbReference type="ARBA" id="ARBA00004123"/>
    </source>
</evidence>
<keyword evidence="8" id="KW-0804">Transcription</keyword>
<evidence type="ECO:0000256" key="10">
    <source>
        <dbReference type="PROSITE-ProRule" id="PRU00042"/>
    </source>
</evidence>
<feature type="domain" description="C2H2-type" evidence="12">
    <location>
        <begin position="215"/>
        <end position="242"/>
    </location>
</feature>
<dbReference type="GO" id="GO:0000981">
    <property type="term" value="F:DNA-binding transcription factor activity, RNA polymerase II-specific"/>
    <property type="evidence" value="ECO:0007669"/>
    <property type="project" value="TreeGrafter"/>
</dbReference>
<dbReference type="GO" id="GO:0003677">
    <property type="term" value="F:DNA binding"/>
    <property type="evidence" value="ECO:0007669"/>
    <property type="project" value="UniProtKB-KW"/>
</dbReference>
<dbReference type="FunFam" id="3.30.160.60:FF:002090">
    <property type="entry name" value="Zinc finger protein 473"/>
    <property type="match status" value="1"/>
</dbReference>
<evidence type="ECO:0000256" key="9">
    <source>
        <dbReference type="ARBA" id="ARBA00023242"/>
    </source>
</evidence>
<evidence type="ECO:0000256" key="6">
    <source>
        <dbReference type="ARBA" id="ARBA00022833"/>
    </source>
</evidence>
<keyword evidence="6" id="KW-0862">Zinc</keyword>
<comment type="subcellular location">
    <subcellularLocation>
        <location evidence="1">Nucleus</location>
    </subcellularLocation>
</comment>
<dbReference type="SMART" id="SM00355">
    <property type="entry name" value="ZnF_C2H2"/>
    <property type="match status" value="6"/>
</dbReference>
<dbReference type="InterPro" id="IPR013087">
    <property type="entry name" value="Znf_C2H2_type"/>
</dbReference>
<dbReference type="FunFam" id="3.30.160.60:FF:000478">
    <property type="entry name" value="Zinc finger protein 133"/>
    <property type="match status" value="1"/>
</dbReference>
<dbReference type="Ensembl" id="ENSAMET00000036173.1">
    <property type="protein sequence ID" value="ENSAMEP00000031948.1"/>
    <property type="gene ID" value="ENSAMEG00000028014.1"/>
</dbReference>
<keyword evidence="9" id="KW-0539">Nucleus</keyword>
<evidence type="ECO:0000256" key="8">
    <source>
        <dbReference type="ARBA" id="ARBA00023163"/>
    </source>
</evidence>
<dbReference type="PANTHER" id="PTHR24394:SF48">
    <property type="entry name" value="ZINC FINGER PROTEIN 771"/>
    <property type="match status" value="1"/>
</dbReference>
<accession>A0A7N5JY55</accession>
<dbReference type="PANTHER" id="PTHR24394">
    <property type="entry name" value="ZINC FINGER PROTEIN"/>
    <property type="match status" value="1"/>
</dbReference>
<evidence type="ECO:0000256" key="5">
    <source>
        <dbReference type="ARBA" id="ARBA00022771"/>
    </source>
</evidence>
<dbReference type="InParanoid" id="A0A7N5JY55"/>
<keyword evidence="14" id="KW-1185">Reference proteome</keyword>
<evidence type="ECO:0000313" key="14">
    <source>
        <dbReference type="Proteomes" id="UP000008912"/>
    </source>
</evidence>
<keyword evidence="5 10" id="KW-0863">Zinc-finger</keyword>
<feature type="compositionally biased region" description="Basic and acidic residues" evidence="11">
    <location>
        <begin position="52"/>
        <end position="65"/>
    </location>
</feature>
<dbReference type="FunFam" id="3.30.160.60:FF:000040">
    <property type="entry name" value="RB associated KRAB zinc finger"/>
    <property type="match status" value="1"/>
</dbReference>
<dbReference type="FunFam" id="3.30.160.60:FF:000139">
    <property type="entry name" value="zinc finger protein 1 homolog"/>
    <property type="match status" value="1"/>
</dbReference>
<keyword evidence="7" id="KW-0805">Transcription regulation</keyword>
<feature type="region of interest" description="Disordered" evidence="11">
    <location>
        <begin position="49"/>
        <end position="77"/>
    </location>
</feature>
<dbReference type="InterPro" id="IPR036236">
    <property type="entry name" value="Znf_C2H2_sf"/>
</dbReference>
<dbReference type="Proteomes" id="UP000008912">
    <property type="component" value="Unassembled WGS sequence"/>
</dbReference>
<keyword evidence="3" id="KW-0479">Metal-binding</keyword>
<dbReference type="SUPFAM" id="SSF57667">
    <property type="entry name" value="beta-beta-alpha zinc fingers"/>
    <property type="match status" value="3"/>
</dbReference>
<evidence type="ECO:0000256" key="2">
    <source>
        <dbReference type="ARBA" id="ARBA00022499"/>
    </source>
</evidence>
<protein>
    <recommendedName>
        <fullName evidence="12">C2H2-type domain-containing protein</fullName>
    </recommendedName>
</protein>
<name>A0A7N5JY55_AILME</name>